<organism evidence="2 3">
    <name type="scientific">Fusarium austroafricanum</name>
    <dbReference type="NCBI Taxonomy" id="2364996"/>
    <lineage>
        <taxon>Eukaryota</taxon>
        <taxon>Fungi</taxon>
        <taxon>Dikarya</taxon>
        <taxon>Ascomycota</taxon>
        <taxon>Pezizomycotina</taxon>
        <taxon>Sordariomycetes</taxon>
        <taxon>Hypocreomycetidae</taxon>
        <taxon>Hypocreales</taxon>
        <taxon>Nectriaceae</taxon>
        <taxon>Fusarium</taxon>
        <taxon>Fusarium concolor species complex</taxon>
    </lineage>
</organism>
<dbReference type="InterPro" id="IPR011009">
    <property type="entry name" value="Kinase-like_dom_sf"/>
</dbReference>
<evidence type="ECO:0000313" key="3">
    <source>
        <dbReference type="Proteomes" id="UP000605986"/>
    </source>
</evidence>
<dbReference type="Proteomes" id="UP000605986">
    <property type="component" value="Unassembled WGS sequence"/>
</dbReference>
<dbReference type="AlphaFoldDB" id="A0A8H4JU55"/>
<dbReference type="PANTHER" id="PTHR21310">
    <property type="entry name" value="AMINOGLYCOSIDE PHOSPHOTRANSFERASE-RELATED-RELATED"/>
    <property type="match status" value="1"/>
</dbReference>
<protein>
    <submittedName>
        <fullName evidence="2">Phosphotransferase family protein</fullName>
    </submittedName>
</protein>
<feature type="domain" description="Aminoglycoside phosphotransferase" evidence="1">
    <location>
        <begin position="88"/>
        <end position="289"/>
    </location>
</feature>
<reference evidence="2" key="1">
    <citation type="submission" date="2020-01" db="EMBL/GenBank/DDBJ databases">
        <title>Identification and distribution of gene clusters putatively required for synthesis of sphingolipid metabolism inhibitors in phylogenetically diverse species of the filamentous fungus Fusarium.</title>
        <authorList>
            <person name="Kim H.-S."/>
            <person name="Busman M."/>
            <person name="Brown D.W."/>
            <person name="Divon H."/>
            <person name="Uhlig S."/>
            <person name="Proctor R.H."/>
        </authorList>
    </citation>
    <scope>NUCLEOTIDE SEQUENCE</scope>
    <source>
        <strain evidence="2">NRRL 53441</strain>
    </source>
</reference>
<dbReference type="EMBL" id="JAADJG010000770">
    <property type="protein sequence ID" value="KAF4437113.1"/>
    <property type="molecule type" value="Genomic_DNA"/>
</dbReference>
<name>A0A8H4JU55_9HYPO</name>
<dbReference type="GO" id="GO:0016740">
    <property type="term" value="F:transferase activity"/>
    <property type="evidence" value="ECO:0007669"/>
    <property type="project" value="UniProtKB-KW"/>
</dbReference>
<dbReference type="PANTHER" id="PTHR21310:SF54">
    <property type="entry name" value="AMINOGLYCOSIDE PHOSPHOTRANSFERASE DOMAIN-CONTAINING PROTEIN"/>
    <property type="match status" value="1"/>
</dbReference>
<proteinExistence type="predicted"/>
<evidence type="ECO:0000259" key="1">
    <source>
        <dbReference type="Pfam" id="PF01636"/>
    </source>
</evidence>
<accession>A0A8H4JU55</accession>
<dbReference type="SUPFAM" id="SSF56112">
    <property type="entry name" value="Protein kinase-like (PK-like)"/>
    <property type="match status" value="1"/>
</dbReference>
<keyword evidence="2" id="KW-0808">Transferase</keyword>
<dbReference type="InterPro" id="IPR002575">
    <property type="entry name" value="Aminoglycoside_PTrfase"/>
</dbReference>
<evidence type="ECO:0000313" key="2">
    <source>
        <dbReference type="EMBL" id="KAF4437113.1"/>
    </source>
</evidence>
<sequence>MPYPQISLEQLPQGSSVTFNDSSFFNRGPDTPTLPTPAEVLARGGLEPHPKVEGMMIRRPAVFKDLGLLVKFGEAPRVTIAEGQCLWAVRHLLPEVPVPEIYGWTQENDYTFLYVEFIDGVTLNDRWGDLSPTEKDGVCEQLKTIVTHVHRLRQAPGDQFIGSYPLILVDASRINQPLGNINRGPLGDLVFTTTNLPPAGPFSSATELHDWMSEMRLSAAKAFRPDLDPADFPDPYREMLPDDSPVTFTHADLNPVNIMVSKESPYRVIAIIDWEQCGWYPAYWEFCKAEFSTELNSDWQVEYLPRVLNEPESTDGFNSYVGIFAP</sequence>
<gene>
    <name evidence="2" type="ORF">F53441_13124</name>
</gene>
<keyword evidence="3" id="KW-1185">Reference proteome</keyword>
<dbReference type="OrthoDB" id="5404599at2759"/>
<dbReference type="Gene3D" id="3.90.1200.10">
    <property type="match status" value="1"/>
</dbReference>
<comment type="caution">
    <text evidence="2">The sequence shown here is derived from an EMBL/GenBank/DDBJ whole genome shotgun (WGS) entry which is preliminary data.</text>
</comment>
<dbReference type="Pfam" id="PF01636">
    <property type="entry name" value="APH"/>
    <property type="match status" value="1"/>
</dbReference>
<dbReference type="InterPro" id="IPR051678">
    <property type="entry name" value="AGP_Transferase"/>
</dbReference>